<name>A0A1W1BA31_9ZZZZ</name>
<accession>A0A1W1BA31</accession>
<evidence type="ECO:0000313" key="11">
    <source>
        <dbReference type="EMBL" id="SFV50327.1"/>
    </source>
</evidence>
<gene>
    <name evidence="11" type="ORF">MNB_SV-6-1242</name>
</gene>
<keyword evidence="4" id="KW-0028">Amino-acid biosynthesis</keyword>
<evidence type="ECO:0000256" key="3">
    <source>
        <dbReference type="ARBA" id="ARBA00012043"/>
    </source>
</evidence>
<evidence type="ECO:0000256" key="6">
    <source>
        <dbReference type="ARBA" id="ARBA00022898"/>
    </source>
</evidence>
<evidence type="ECO:0000256" key="7">
    <source>
        <dbReference type="ARBA" id="ARBA00023141"/>
    </source>
</evidence>
<dbReference type="FunFam" id="3.40.50.1100:FF:000001">
    <property type="entry name" value="Tryptophan synthase beta chain"/>
    <property type="match status" value="1"/>
</dbReference>
<dbReference type="InterPro" id="IPR001926">
    <property type="entry name" value="TrpB-like_PALP"/>
</dbReference>
<dbReference type="InterPro" id="IPR006653">
    <property type="entry name" value="Trp_synth_b_CS"/>
</dbReference>
<feature type="domain" description="Tryptophan synthase beta chain-like PALP" evidence="10">
    <location>
        <begin position="72"/>
        <end position="393"/>
    </location>
</feature>
<evidence type="ECO:0000256" key="4">
    <source>
        <dbReference type="ARBA" id="ARBA00022605"/>
    </source>
</evidence>
<comment type="cofactor">
    <cofactor evidence="1">
        <name>pyridoxal 5'-phosphate</name>
        <dbReference type="ChEBI" id="CHEBI:597326"/>
    </cofactor>
</comment>
<dbReference type="HAMAP" id="MF_00133">
    <property type="entry name" value="Trp_synth_beta"/>
    <property type="match status" value="1"/>
</dbReference>
<keyword evidence="8 11" id="KW-0456">Lyase</keyword>
<proteinExistence type="inferred from homology"/>
<reference evidence="11" key="1">
    <citation type="submission" date="2016-10" db="EMBL/GenBank/DDBJ databases">
        <authorList>
            <person name="de Groot N.N."/>
        </authorList>
    </citation>
    <scope>NUCLEOTIDE SEQUENCE</scope>
</reference>
<dbReference type="PANTHER" id="PTHR48077">
    <property type="entry name" value="TRYPTOPHAN SYNTHASE-RELATED"/>
    <property type="match status" value="1"/>
</dbReference>
<evidence type="ECO:0000259" key="10">
    <source>
        <dbReference type="Pfam" id="PF00291"/>
    </source>
</evidence>
<keyword evidence="7" id="KW-0057">Aromatic amino acid biosynthesis</keyword>
<dbReference type="NCBIfam" id="TIGR00263">
    <property type="entry name" value="trpB"/>
    <property type="match status" value="1"/>
</dbReference>
<dbReference type="GO" id="GO:0005737">
    <property type="term" value="C:cytoplasm"/>
    <property type="evidence" value="ECO:0007669"/>
    <property type="project" value="TreeGrafter"/>
</dbReference>
<dbReference type="CDD" id="cd06446">
    <property type="entry name" value="Trp-synth_B"/>
    <property type="match status" value="1"/>
</dbReference>
<comment type="pathway">
    <text evidence="2">Amino-acid biosynthesis; L-tryptophan biosynthesis; L-tryptophan from chorismate: step 5/5.</text>
</comment>
<evidence type="ECO:0000256" key="5">
    <source>
        <dbReference type="ARBA" id="ARBA00022822"/>
    </source>
</evidence>
<dbReference type="SUPFAM" id="SSF53686">
    <property type="entry name" value="Tryptophan synthase beta subunit-like PLP-dependent enzymes"/>
    <property type="match status" value="1"/>
</dbReference>
<dbReference type="Pfam" id="PF00291">
    <property type="entry name" value="PALP"/>
    <property type="match status" value="1"/>
</dbReference>
<comment type="catalytic activity">
    <reaction evidence="9">
        <text>(1S,2R)-1-C-(indol-3-yl)glycerol 3-phosphate + L-serine = D-glyceraldehyde 3-phosphate + L-tryptophan + H2O</text>
        <dbReference type="Rhea" id="RHEA:10532"/>
        <dbReference type="ChEBI" id="CHEBI:15377"/>
        <dbReference type="ChEBI" id="CHEBI:33384"/>
        <dbReference type="ChEBI" id="CHEBI:57912"/>
        <dbReference type="ChEBI" id="CHEBI:58866"/>
        <dbReference type="ChEBI" id="CHEBI:59776"/>
        <dbReference type="EC" id="4.2.1.20"/>
    </reaction>
</comment>
<evidence type="ECO:0000256" key="8">
    <source>
        <dbReference type="ARBA" id="ARBA00023239"/>
    </source>
</evidence>
<evidence type="ECO:0000256" key="1">
    <source>
        <dbReference type="ARBA" id="ARBA00001933"/>
    </source>
</evidence>
<dbReference type="InterPro" id="IPR006654">
    <property type="entry name" value="Trp_synth_beta"/>
</dbReference>
<evidence type="ECO:0000256" key="2">
    <source>
        <dbReference type="ARBA" id="ARBA00004733"/>
    </source>
</evidence>
<dbReference type="PIRSF" id="PIRSF001413">
    <property type="entry name" value="Trp_syn_beta"/>
    <property type="match status" value="1"/>
</dbReference>
<dbReference type="GO" id="GO:0004834">
    <property type="term" value="F:tryptophan synthase activity"/>
    <property type="evidence" value="ECO:0007669"/>
    <property type="project" value="UniProtKB-EC"/>
</dbReference>
<keyword evidence="6" id="KW-0663">Pyridoxal phosphate</keyword>
<dbReference type="FunFam" id="3.40.50.1100:FF:000004">
    <property type="entry name" value="Tryptophan synthase beta chain"/>
    <property type="match status" value="1"/>
</dbReference>
<dbReference type="AlphaFoldDB" id="A0A1W1BA31"/>
<keyword evidence="5" id="KW-0822">Tryptophan biosynthesis</keyword>
<dbReference type="UniPathway" id="UPA00035">
    <property type="reaction ID" value="UER00044"/>
</dbReference>
<protein>
    <recommendedName>
        <fullName evidence="3">tryptophan synthase</fullName>
        <ecNumber evidence="3">4.2.1.20</ecNumber>
    </recommendedName>
</protein>
<dbReference type="InterPro" id="IPR023026">
    <property type="entry name" value="Trp_synth_beta/beta-like"/>
</dbReference>
<evidence type="ECO:0000256" key="9">
    <source>
        <dbReference type="ARBA" id="ARBA00049047"/>
    </source>
</evidence>
<dbReference type="EMBL" id="FPHC01000009">
    <property type="protein sequence ID" value="SFV50327.1"/>
    <property type="molecule type" value="Genomic_DNA"/>
</dbReference>
<dbReference type="InterPro" id="IPR036052">
    <property type="entry name" value="TrpB-like_PALP_sf"/>
</dbReference>
<dbReference type="PANTHER" id="PTHR48077:SF3">
    <property type="entry name" value="TRYPTOPHAN SYNTHASE"/>
    <property type="match status" value="1"/>
</dbReference>
<organism evidence="11">
    <name type="scientific">hydrothermal vent metagenome</name>
    <dbReference type="NCBI Taxonomy" id="652676"/>
    <lineage>
        <taxon>unclassified sequences</taxon>
        <taxon>metagenomes</taxon>
        <taxon>ecological metagenomes</taxon>
    </lineage>
</organism>
<dbReference type="EC" id="4.2.1.20" evidence="3"/>
<dbReference type="Gene3D" id="3.40.50.1100">
    <property type="match status" value="2"/>
</dbReference>
<sequence length="411" mass="45330">MDSYNPQTDIYIPSPSPYDPDTNGHFGIFGGRFVPETLMPTLEQLRLDYEAVRFDKEFWREVDYYYKNYVGRPSSLYFAENLSRELNAKIYLKREDLNHTGAHKINHTVAQALLAKRLGKKKIIAETGAGQHGVATATVAALFGLECEVFMGAKDVARQELNVFRMNLLGAKVHAVESGSQTLKDAMNDAIRHWVTNARDTFYVIGTVAGPHPYPMMVRDIQSIIGWEAKAQLNSVEGCLPDKVIACIGGGSNALGIFNHFLEDDSVECIGIEAGGFGLDSKHGCSLAKGSPGVLHGQLSYLLQDEDGQIEEAHSISAGLDYPGIGPEHAYLKDEDIVTYDYITDDEAMDAFVWLSQSEGIIPAFESSHAVAYLKKMSPEQIEGKTILVNLSGRGDKDMMQAQKILKDKLT</sequence>
<dbReference type="PROSITE" id="PS00168">
    <property type="entry name" value="TRP_SYNTHASE_BETA"/>
    <property type="match status" value="1"/>
</dbReference>